<keyword evidence="6" id="KW-0007">Acetylation</keyword>
<feature type="region of interest" description="Disordered" evidence="8">
    <location>
        <begin position="126"/>
        <end position="159"/>
    </location>
</feature>
<dbReference type="CDD" id="cd08959">
    <property type="entry name" value="ArfGap_ArfGap1_like"/>
    <property type="match status" value="1"/>
</dbReference>
<dbReference type="GO" id="GO:0000139">
    <property type="term" value="C:Golgi membrane"/>
    <property type="evidence" value="ECO:0007669"/>
    <property type="project" value="GOC"/>
</dbReference>
<feature type="region of interest" description="Disordered" evidence="8">
    <location>
        <begin position="174"/>
        <end position="306"/>
    </location>
</feature>
<feature type="domain" description="Arf-GAP" evidence="9">
    <location>
        <begin position="10"/>
        <end position="115"/>
    </location>
</feature>
<keyword evidence="3" id="KW-0479">Metal-binding</keyword>
<name>D5A9S4_PICSI</name>
<evidence type="ECO:0000256" key="1">
    <source>
        <dbReference type="ARBA" id="ARBA00022468"/>
    </source>
</evidence>
<proteinExistence type="evidence at transcript level"/>
<feature type="compositionally biased region" description="Basic and acidic residues" evidence="8">
    <location>
        <begin position="215"/>
        <end position="227"/>
    </location>
</feature>
<dbReference type="FunFam" id="1.10.220.150:FF:000012">
    <property type="entry name" value="ADP-ribosylation factor GTPase-activating protein AGD10"/>
    <property type="match status" value="1"/>
</dbReference>
<dbReference type="SUPFAM" id="SSF57863">
    <property type="entry name" value="ArfGap/RecO-like zinc finger"/>
    <property type="match status" value="1"/>
</dbReference>
<dbReference type="SMART" id="SM00105">
    <property type="entry name" value="ArfGap"/>
    <property type="match status" value="1"/>
</dbReference>
<evidence type="ECO:0000256" key="6">
    <source>
        <dbReference type="ARBA" id="ARBA00022990"/>
    </source>
</evidence>
<evidence type="ECO:0000256" key="3">
    <source>
        <dbReference type="ARBA" id="ARBA00022723"/>
    </source>
</evidence>
<dbReference type="GO" id="GO:0005096">
    <property type="term" value="F:GTPase activator activity"/>
    <property type="evidence" value="ECO:0007669"/>
    <property type="project" value="UniProtKB-KW"/>
</dbReference>
<evidence type="ECO:0000256" key="5">
    <source>
        <dbReference type="ARBA" id="ARBA00022833"/>
    </source>
</evidence>
<dbReference type="InterPro" id="IPR038508">
    <property type="entry name" value="ArfGAP_dom_sf"/>
</dbReference>
<keyword evidence="2" id="KW-0597">Phosphoprotein</keyword>
<dbReference type="PANTHER" id="PTHR45686:SF4">
    <property type="entry name" value="ADP-RIBOSYLATION FACTOR GTPASE ACTIVATING PROTEIN 3, ISOFORM H"/>
    <property type="match status" value="1"/>
</dbReference>
<feature type="compositionally biased region" description="Polar residues" evidence="8">
    <location>
        <begin position="126"/>
        <end position="158"/>
    </location>
</feature>
<dbReference type="PRINTS" id="PR00405">
    <property type="entry name" value="REVINTRACTNG"/>
</dbReference>
<reference evidence="10" key="1">
    <citation type="submission" date="2010-04" db="EMBL/GenBank/DDBJ databases">
        <authorList>
            <person name="Reid K.E."/>
            <person name="Liao N."/>
            <person name="Chan S."/>
            <person name="Docking R."/>
            <person name="Taylor G."/>
            <person name="Moore R."/>
            <person name="Mayo M."/>
            <person name="Munro S."/>
            <person name="King J."/>
            <person name="Yanchuk A."/>
            <person name="Holt R."/>
            <person name="Jones S."/>
            <person name="Marra M."/>
            <person name="Ritland C.E."/>
            <person name="Ritland K."/>
            <person name="Bohlmann J."/>
        </authorList>
    </citation>
    <scope>NUCLEOTIDE SEQUENCE</scope>
    <source>
        <tissue evidence="10">Bud</tissue>
    </source>
</reference>
<organism evidence="10">
    <name type="scientific">Picea sitchensis</name>
    <name type="common">Sitka spruce</name>
    <name type="synonym">Pinus sitchensis</name>
    <dbReference type="NCBI Taxonomy" id="3332"/>
    <lineage>
        <taxon>Eukaryota</taxon>
        <taxon>Viridiplantae</taxon>
        <taxon>Streptophyta</taxon>
        <taxon>Embryophyta</taxon>
        <taxon>Tracheophyta</taxon>
        <taxon>Spermatophyta</taxon>
        <taxon>Pinopsida</taxon>
        <taxon>Pinidae</taxon>
        <taxon>Conifers I</taxon>
        <taxon>Pinales</taxon>
        <taxon>Pinaceae</taxon>
        <taxon>Picea</taxon>
    </lineage>
</organism>
<dbReference type="Gene3D" id="1.10.220.150">
    <property type="entry name" value="Arf GTPase activating protein"/>
    <property type="match status" value="1"/>
</dbReference>
<feature type="compositionally biased region" description="Low complexity" evidence="8">
    <location>
        <begin position="228"/>
        <end position="241"/>
    </location>
</feature>
<sequence length="406" mass="43921">MAAEDFSDKNAVFRKLRAKPENKMCFDCSTRNPTWASVTYGIFICLDCSASHRSLGVHISFVRSVNLDSWTPEQLKVMSFGGNGRGHTFFKQHGWNDEGKIESKYTSRAAELYRQLLAKEVARSLTNGTSQTPSSLPDASQTNHVTNGDSNGKSSNLGTDFFFNDEIDAPQAVSSKAQVGLPPPAIASTGKKPLVSKRIVGNKTGGLGVKKLTTKPKENLYDQKPEEPASTSIPSSASTAIHDASRPSRFTYMENNSNADSNGGAHISGHVPPPAAANFFDDFGLSAGNQKKKNSSRSPQIEESNEARQKFANAKSISSSQFFGEHKNALDTETHVRLQKFSGSSGISSNELFGHDEYDSPLDLTASELITRISLQASQDLSTLKNIAGETGKKLSSFASSFISDF</sequence>
<protein>
    <recommendedName>
        <fullName evidence="9">Arf-GAP domain-containing protein</fullName>
    </recommendedName>
</protein>
<dbReference type="EMBL" id="BT122947">
    <property type="protein sequence ID" value="ADE76293.1"/>
    <property type="molecule type" value="mRNA"/>
</dbReference>
<keyword evidence="1" id="KW-0343">GTPase activation</keyword>
<dbReference type="AlphaFoldDB" id="D5A9S4"/>
<dbReference type="PROSITE" id="PS50115">
    <property type="entry name" value="ARFGAP"/>
    <property type="match status" value="1"/>
</dbReference>
<dbReference type="InterPro" id="IPR037278">
    <property type="entry name" value="ARFGAP/RecO"/>
</dbReference>
<evidence type="ECO:0000256" key="2">
    <source>
        <dbReference type="ARBA" id="ARBA00022553"/>
    </source>
</evidence>
<dbReference type="GO" id="GO:0048205">
    <property type="term" value="P:COPI coating of Golgi vesicle"/>
    <property type="evidence" value="ECO:0007669"/>
    <property type="project" value="TreeGrafter"/>
</dbReference>
<dbReference type="PANTHER" id="PTHR45686">
    <property type="entry name" value="ADP-RIBOSYLATION FACTOR GTPASE ACTIVATING PROTEIN 3, ISOFORM H-RELATED"/>
    <property type="match status" value="1"/>
</dbReference>
<evidence type="ECO:0000256" key="8">
    <source>
        <dbReference type="SAM" id="MobiDB-lite"/>
    </source>
</evidence>
<dbReference type="InterPro" id="IPR001164">
    <property type="entry name" value="ArfGAP_dom"/>
</dbReference>
<keyword evidence="5" id="KW-0862">Zinc</keyword>
<evidence type="ECO:0000256" key="7">
    <source>
        <dbReference type="PROSITE-ProRule" id="PRU00288"/>
    </source>
</evidence>
<dbReference type="Pfam" id="PF01412">
    <property type="entry name" value="ArfGap"/>
    <property type="match status" value="1"/>
</dbReference>
<evidence type="ECO:0000313" key="10">
    <source>
        <dbReference type="EMBL" id="ADE76293.1"/>
    </source>
</evidence>
<dbReference type="GO" id="GO:0008270">
    <property type="term" value="F:zinc ion binding"/>
    <property type="evidence" value="ECO:0007669"/>
    <property type="project" value="UniProtKB-KW"/>
</dbReference>
<accession>D5A9S4</accession>
<keyword evidence="4 7" id="KW-0863">Zinc-finger</keyword>
<evidence type="ECO:0000256" key="4">
    <source>
        <dbReference type="ARBA" id="ARBA00022771"/>
    </source>
</evidence>
<evidence type="ECO:0000259" key="9">
    <source>
        <dbReference type="PROSITE" id="PS50115"/>
    </source>
</evidence>